<dbReference type="EMBL" id="AP024597">
    <property type="protein sequence ID" value="BCU68838.1"/>
    <property type="molecule type" value="Genomic_DNA"/>
</dbReference>
<dbReference type="Proteomes" id="UP000825123">
    <property type="component" value="Chromosome"/>
</dbReference>
<dbReference type="AlphaFoldDB" id="A0A8D5U3Z1"/>
<reference evidence="1 2" key="1">
    <citation type="submission" date="2021-04" db="EMBL/GenBank/DDBJ databases">
        <title>Complete genome sequence of Stygiolobus sp. KN-1.</title>
        <authorList>
            <person name="Nakamura K."/>
            <person name="Sakai H."/>
            <person name="Kurosawa N."/>
        </authorList>
    </citation>
    <scope>NUCLEOTIDE SEQUENCE [LARGE SCALE GENOMIC DNA]</scope>
    <source>
        <strain evidence="1 2">KN-1</strain>
    </source>
</reference>
<keyword evidence="2" id="KW-1185">Reference proteome</keyword>
<protein>
    <submittedName>
        <fullName evidence="1">Uncharacterized protein</fullName>
    </submittedName>
</protein>
<accession>A0A8D5U3Z1</accession>
<name>A0A8D5U3Z1_9CREN</name>
<gene>
    <name evidence="1" type="ORF">KN1_01350</name>
</gene>
<organism evidence="1 2">
    <name type="scientific">Stygiolobus caldivivus</name>
    <dbReference type="NCBI Taxonomy" id="2824673"/>
    <lineage>
        <taxon>Archaea</taxon>
        <taxon>Thermoproteota</taxon>
        <taxon>Thermoprotei</taxon>
        <taxon>Sulfolobales</taxon>
        <taxon>Sulfolobaceae</taxon>
        <taxon>Stygiolobus</taxon>
    </lineage>
</organism>
<proteinExistence type="predicted"/>
<evidence type="ECO:0000313" key="1">
    <source>
        <dbReference type="EMBL" id="BCU68838.1"/>
    </source>
</evidence>
<dbReference type="RefSeq" id="WP_221288740.1">
    <property type="nucleotide sequence ID" value="NZ_AP024597.1"/>
</dbReference>
<dbReference type="KEGG" id="csty:KN1_01350"/>
<dbReference type="GeneID" id="66161886"/>
<sequence>MSQLAVKLLEMAEIEKDLVVKLSALLECVEDLVEVDDSSPDFKKRALEEIRKDKELYEVYEEIIDAMFELVINGSSPDIDKIILDVKKRMVKAGK</sequence>
<evidence type="ECO:0000313" key="2">
    <source>
        <dbReference type="Proteomes" id="UP000825123"/>
    </source>
</evidence>